<dbReference type="GO" id="GO:0034979">
    <property type="term" value="F:NAD-dependent protein lysine deacetylase activity"/>
    <property type="evidence" value="ECO:0007669"/>
    <property type="project" value="UniProtKB-EC"/>
</dbReference>
<evidence type="ECO:0000256" key="4">
    <source>
        <dbReference type="PROSITE-ProRule" id="PRU00236"/>
    </source>
</evidence>
<evidence type="ECO:0000256" key="2">
    <source>
        <dbReference type="ARBA" id="ARBA00022679"/>
    </source>
</evidence>
<protein>
    <recommendedName>
        <fullName evidence="1">protein acetyllysine N-acetyltransferase</fullName>
        <ecNumber evidence="1">2.3.1.286</ecNumber>
    </recommendedName>
</protein>
<evidence type="ECO:0000259" key="5">
    <source>
        <dbReference type="PROSITE" id="PS50305"/>
    </source>
</evidence>
<gene>
    <name evidence="6" type="primary">cobB</name>
    <name evidence="6" type="ORF">PAECIP111893_01897</name>
</gene>
<feature type="binding site" evidence="4">
    <location>
        <position position="129"/>
    </location>
    <ligand>
        <name>Zn(2+)</name>
        <dbReference type="ChEBI" id="CHEBI:29105"/>
    </ligand>
</feature>
<evidence type="ECO:0000313" key="7">
    <source>
        <dbReference type="Proteomes" id="UP000838686"/>
    </source>
</evidence>
<dbReference type="Gene3D" id="3.40.50.1220">
    <property type="entry name" value="TPP-binding domain"/>
    <property type="match status" value="1"/>
</dbReference>
<dbReference type="RefSeq" id="WP_236340434.1">
    <property type="nucleotide sequence ID" value="NZ_CAKMMF010000008.1"/>
</dbReference>
<feature type="active site" description="Proton acceptor" evidence="4">
    <location>
        <position position="118"/>
    </location>
</feature>
<dbReference type="Gene3D" id="3.30.1600.10">
    <property type="entry name" value="SIR2/SIRT2 'Small Domain"/>
    <property type="match status" value="1"/>
</dbReference>
<organism evidence="6 7">
    <name type="scientific">Paenibacillus plantiphilus</name>
    <dbReference type="NCBI Taxonomy" id="2905650"/>
    <lineage>
        <taxon>Bacteria</taxon>
        <taxon>Bacillati</taxon>
        <taxon>Bacillota</taxon>
        <taxon>Bacilli</taxon>
        <taxon>Bacillales</taxon>
        <taxon>Paenibacillaceae</taxon>
        <taxon>Paenibacillus</taxon>
    </lineage>
</organism>
<feature type="binding site" evidence="4">
    <location>
        <position position="126"/>
    </location>
    <ligand>
        <name>Zn(2+)</name>
        <dbReference type="ChEBI" id="CHEBI:29105"/>
    </ligand>
</feature>
<evidence type="ECO:0000256" key="1">
    <source>
        <dbReference type="ARBA" id="ARBA00012928"/>
    </source>
</evidence>
<dbReference type="SUPFAM" id="SSF52467">
    <property type="entry name" value="DHS-like NAD/FAD-binding domain"/>
    <property type="match status" value="1"/>
</dbReference>
<keyword evidence="4" id="KW-0862">Zinc</keyword>
<accession>A0ABM9C508</accession>
<comment type="caution">
    <text evidence="6">The sequence shown here is derived from an EMBL/GenBank/DDBJ whole genome shotgun (WGS) entry which is preliminary data.</text>
</comment>
<dbReference type="EMBL" id="CAKMMF010000008">
    <property type="protein sequence ID" value="CAH1202714.1"/>
    <property type="molecule type" value="Genomic_DNA"/>
</dbReference>
<evidence type="ECO:0000256" key="3">
    <source>
        <dbReference type="ARBA" id="ARBA00023027"/>
    </source>
</evidence>
<proteinExistence type="predicted"/>
<dbReference type="PANTHER" id="PTHR11085">
    <property type="entry name" value="NAD-DEPENDENT PROTEIN DEACYLASE SIRTUIN-5, MITOCHONDRIAL-RELATED"/>
    <property type="match status" value="1"/>
</dbReference>
<feature type="domain" description="Deacetylase sirtuin-type" evidence="5">
    <location>
        <begin position="1"/>
        <end position="239"/>
    </location>
</feature>
<dbReference type="NCBIfam" id="NF001752">
    <property type="entry name" value="PRK00481.1-1"/>
    <property type="match status" value="1"/>
</dbReference>
<keyword evidence="7" id="KW-1185">Reference proteome</keyword>
<dbReference type="Pfam" id="PF02146">
    <property type="entry name" value="SIR2"/>
    <property type="match status" value="1"/>
</dbReference>
<evidence type="ECO:0000313" key="6">
    <source>
        <dbReference type="EMBL" id="CAH1202714.1"/>
    </source>
</evidence>
<dbReference type="InterPro" id="IPR050134">
    <property type="entry name" value="NAD-dep_sirtuin_deacylases"/>
</dbReference>
<keyword evidence="6" id="KW-0012">Acyltransferase</keyword>
<feature type="binding site" evidence="4">
    <location>
        <position position="151"/>
    </location>
    <ligand>
        <name>Zn(2+)</name>
        <dbReference type="ChEBI" id="CHEBI:29105"/>
    </ligand>
</feature>
<dbReference type="PROSITE" id="PS50305">
    <property type="entry name" value="SIRTUIN"/>
    <property type="match status" value="1"/>
</dbReference>
<dbReference type="PANTHER" id="PTHR11085:SF4">
    <property type="entry name" value="NAD-DEPENDENT PROTEIN DEACYLASE"/>
    <property type="match status" value="1"/>
</dbReference>
<dbReference type="InterPro" id="IPR026591">
    <property type="entry name" value="Sirtuin_cat_small_dom_sf"/>
</dbReference>
<feature type="binding site" evidence="4">
    <location>
        <position position="148"/>
    </location>
    <ligand>
        <name>Zn(2+)</name>
        <dbReference type="ChEBI" id="CHEBI:29105"/>
    </ligand>
</feature>
<dbReference type="InterPro" id="IPR029035">
    <property type="entry name" value="DHS-like_NAD/FAD-binding_dom"/>
</dbReference>
<keyword evidence="4" id="KW-0479">Metal-binding</keyword>
<name>A0ABM9C508_9BACL</name>
<dbReference type="InterPro" id="IPR003000">
    <property type="entry name" value="Sirtuin"/>
</dbReference>
<sequence length="239" mass="26559">MDFQQLKAIVNNSENIVFFGGAGVSTESGIPDYRSGKAYIDGNSVLPEEVLSKSCLAGESERFFQYYRKYLLHPNAKPNDAHLALVELENRTKLEAIITQNVDGLHQQAGSKQVIELHGSTRQNYCMVCGEKYDLQFVLNSRQNIPRCQLCAGIVRPNITLYEEDLDSGVIQIAKNLIATSEILVIAGTSLSVYPAAGLLKYYRGECMIIINETPTRYDGLANYIISDRVGKVMKSLII</sequence>
<dbReference type="EC" id="2.3.1.286" evidence="1"/>
<dbReference type="InterPro" id="IPR026590">
    <property type="entry name" value="Ssirtuin_cat_dom"/>
</dbReference>
<keyword evidence="2 6" id="KW-0808">Transferase</keyword>
<dbReference type="Proteomes" id="UP000838686">
    <property type="component" value="Unassembled WGS sequence"/>
</dbReference>
<keyword evidence="3" id="KW-0520">NAD</keyword>
<reference evidence="6" key="1">
    <citation type="submission" date="2022-01" db="EMBL/GenBank/DDBJ databases">
        <authorList>
            <person name="Criscuolo A."/>
        </authorList>
    </citation>
    <scope>NUCLEOTIDE SEQUENCE</scope>
    <source>
        <strain evidence="6">CIP111893</strain>
    </source>
</reference>